<dbReference type="Proteomes" id="UP000320811">
    <property type="component" value="Unassembled WGS sequence"/>
</dbReference>
<dbReference type="EMBL" id="VIWO01000001">
    <property type="protein sequence ID" value="TWF44597.1"/>
    <property type="molecule type" value="Genomic_DNA"/>
</dbReference>
<gene>
    <name evidence="1" type="ORF">FHW36_101517</name>
</gene>
<sequence>MGSRAEYQIITNNNHMILLDRKDLIKLGYPIEDNLDILVKN</sequence>
<evidence type="ECO:0000313" key="2">
    <source>
        <dbReference type="Proteomes" id="UP000320811"/>
    </source>
</evidence>
<keyword evidence="2" id="KW-1185">Reference proteome</keyword>
<proteinExistence type="predicted"/>
<comment type="caution">
    <text evidence="1">The sequence shown here is derived from an EMBL/GenBank/DDBJ whole genome shotgun (WGS) entry which is preliminary data.</text>
</comment>
<evidence type="ECO:0000313" key="1">
    <source>
        <dbReference type="EMBL" id="TWF44597.1"/>
    </source>
</evidence>
<name>A0A561Q2K3_9BACT</name>
<protein>
    <submittedName>
        <fullName evidence="1">Uncharacterized protein</fullName>
    </submittedName>
</protein>
<organism evidence="1 2">
    <name type="scientific">Chitinophaga polysaccharea</name>
    <dbReference type="NCBI Taxonomy" id="1293035"/>
    <lineage>
        <taxon>Bacteria</taxon>
        <taxon>Pseudomonadati</taxon>
        <taxon>Bacteroidota</taxon>
        <taxon>Chitinophagia</taxon>
        <taxon>Chitinophagales</taxon>
        <taxon>Chitinophagaceae</taxon>
        <taxon>Chitinophaga</taxon>
    </lineage>
</organism>
<reference evidence="1 2" key="1">
    <citation type="submission" date="2019-06" db="EMBL/GenBank/DDBJ databases">
        <title>Sorghum-associated microbial communities from plants grown in Nebraska, USA.</title>
        <authorList>
            <person name="Schachtman D."/>
        </authorList>
    </citation>
    <scope>NUCLEOTIDE SEQUENCE [LARGE SCALE GENOMIC DNA]</scope>
    <source>
        <strain evidence="1 2">1209</strain>
    </source>
</reference>
<dbReference type="AlphaFoldDB" id="A0A561Q2K3"/>
<accession>A0A561Q2K3</accession>